<dbReference type="Proteomes" id="UP000241587">
    <property type="component" value="Unassembled WGS sequence"/>
</dbReference>
<feature type="chain" id="PRO_5015394331" evidence="1">
    <location>
        <begin position="19"/>
        <end position="100"/>
    </location>
</feature>
<dbReference type="EMBL" id="PVEM01000007">
    <property type="protein sequence ID" value="PTD06305.1"/>
    <property type="molecule type" value="Genomic_DNA"/>
</dbReference>
<accession>A0A2T4GRY7</accession>
<name>A0A2T4GRY7_FUSCU</name>
<organism evidence="2 3">
    <name type="scientific">Fusarium culmorum</name>
    <dbReference type="NCBI Taxonomy" id="5516"/>
    <lineage>
        <taxon>Eukaryota</taxon>
        <taxon>Fungi</taxon>
        <taxon>Dikarya</taxon>
        <taxon>Ascomycota</taxon>
        <taxon>Pezizomycotina</taxon>
        <taxon>Sordariomycetes</taxon>
        <taxon>Hypocreomycetidae</taxon>
        <taxon>Hypocreales</taxon>
        <taxon>Nectriaceae</taxon>
        <taxon>Fusarium</taxon>
    </lineage>
</organism>
<sequence>MQLAINALLCLVAFSVLSNIIQFRRTVNQLARKLRIVMHSFRYETIPTKPNESALQSVPLPALHGGIFTRDDVESQFDDNSWQGLAYHDFRSTLLPRVEP</sequence>
<proteinExistence type="predicted"/>
<comment type="caution">
    <text evidence="2">The sequence shown here is derived from an EMBL/GenBank/DDBJ whole genome shotgun (WGS) entry which is preliminary data.</text>
</comment>
<keyword evidence="1" id="KW-0732">Signal</keyword>
<gene>
    <name evidence="2" type="ORF">FCULG_00011844</name>
</gene>
<keyword evidence="3" id="KW-1185">Reference proteome</keyword>
<dbReference type="AlphaFoldDB" id="A0A2T4GRY7"/>
<evidence type="ECO:0000313" key="2">
    <source>
        <dbReference type="EMBL" id="PTD06305.1"/>
    </source>
</evidence>
<feature type="signal peptide" evidence="1">
    <location>
        <begin position="1"/>
        <end position="18"/>
    </location>
</feature>
<evidence type="ECO:0000313" key="3">
    <source>
        <dbReference type="Proteomes" id="UP000241587"/>
    </source>
</evidence>
<evidence type="ECO:0000256" key="1">
    <source>
        <dbReference type="SAM" id="SignalP"/>
    </source>
</evidence>
<reference evidence="2 3" key="1">
    <citation type="submission" date="2018-02" db="EMBL/GenBank/DDBJ databases">
        <title>Fusarium culmorum secondary metabolites in fungal-bacterial-plant interactions.</title>
        <authorList>
            <person name="Schmidt R."/>
        </authorList>
    </citation>
    <scope>NUCLEOTIDE SEQUENCE [LARGE SCALE GENOMIC DNA]</scope>
    <source>
        <strain evidence="2 3">PV</strain>
    </source>
</reference>
<protein>
    <submittedName>
        <fullName evidence="2">Uncharacterized protein</fullName>
    </submittedName>
</protein>